<dbReference type="PROSITE" id="PS00101">
    <property type="entry name" value="HEXAPEP_TRANSFERASES"/>
    <property type="match status" value="1"/>
</dbReference>
<evidence type="ECO:0000313" key="9">
    <source>
        <dbReference type="EMBL" id="BAU93215.1"/>
    </source>
</evidence>
<dbReference type="Proteomes" id="UP000218288">
    <property type="component" value="Chromosome"/>
</dbReference>
<dbReference type="SMART" id="SM01266">
    <property type="entry name" value="Mac"/>
    <property type="match status" value="1"/>
</dbReference>
<sequence>MAETARELMLAGKPYRGDDPELVELRNAAKRRLLRLNTMEPEHAAGREAVVRELLGSAGRNPTICPGFACDYGSNITVGDDFFCNFNCVFLDCAPITIGHRAQIAPAVQIYTAEHPLDRAARAAFWESARPVTIGDDVWIGGGAILLPGIKVGDGVVIGAGAVVTRDVPPCAVVAGNPARVVKWTQE</sequence>
<dbReference type="RefSeq" id="WP_096486986.1">
    <property type="nucleotide sequence ID" value="NZ_AP014809.1"/>
</dbReference>
<accession>A0A160PJS7</accession>
<feature type="domain" description="Maltose/galactoside acetyltransferase" evidence="8">
    <location>
        <begin position="6"/>
        <end position="60"/>
    </location>
</feature>
<gene>
    <name evidence="9" type="ORF">MPPM_4610</name>
</gene>
<evidence type="ECO:0000256" key="7">
    <source>
        <dbReference type="ARBA" id="ARBA00067695"/>
    </source>
</evidence>
<dbReference type="InterPro" id="IPR011004">
    <property type="entry name" value="Trimer_LpxA-like_sf"/>
</dbReference>
<dbReference type="GO" id="GO:0016407">
    <property type="term" value="F:acetyltransferase activity"/>
    <property type="evidence" value="ECO:0007669"/>
    <property type="project" value="InterPro"/>
</dbReference>
<name>A0A160PJS7_9HYPH</name>
<comment type="similarity">
    <text evidence="1">Belongs to the transferase hexapeptide repeat family.</text>
</comment>
<evidence type="ECO:0000259" key="8">
    <source>
        <dbReference type="SMART" id="SM01266"/>
    </source>
</evidence>
<dbReference type="InterPro" id="IPR018357">
    <property type="entry name" value="Hexapep_transf_CS"/>
</dbReference>
<dbReference type="Pfam" id="PF12464">
    <property type="entry name" value="Mac"/>
    <property type="match status" value="1"/>
</dbReference>
<dbReference type="PANTHER" id="PTHR23416">
    <property type="entry name" value="SIALIC ACID SYNTHASE-RELATED"/>
    <property type="match status" value="1"/>
</dbReference>
<dbReference type="AlphaFoldDB" id="A0A160PJS7"/>
<dbReference type="Gene3D" id="2.160.10.10">
    <property type="entry name" value="Hexapeptide repeat proteins"/>
    <property type="match status" value="1"/>
</dbReference>
<dbReference type="PANTHER" id="PTHR23416:SF23">
    <property type="entry name" value="ACETYLTRANSFERASE C18B11.09C-RELATED"/>
    <property type="match status" value="1"/>
</dbReference>
<evidence type="ECO:0000256" key="2">
    <source>
        <dbReference type="ARBA" id="ARBA00022458"/>
    </source>
</evidence>
<reference evidence="9 10" key="1">
    <citation type="journal article" date="2016" name="Genome Announc.">
        <title>Complete Genome Sequence of Methylobacterium populi P-1M, Isolated from Pink-Pigmented Household Biofilm.</title>
        <authorList>
            <person name="Morohoshi T."/>
            <person name="Ikeda T."/>
        </authorList>
    </citation>
    <scope>NUCLEOTIDE SEQUENCE [LARGE SCALE GENOMIC DNA]</scope>
    <source>
        <strain evidence="9 10">P-1M</strain>
    </source>
</reference>
<evidence type="ECO:0000256" key="5">
    <source>
        <dbReference type="ARBA" id="ARBA00023315"/>
    </source>
</evidence>
<dbReference type="SUPFAM" id="SSF51161">
    <property type="entry name" value="Trimeric LpxA-like enzymes"/>
    <property type="match status" value="1"/>
</dbReference>
<dbReference type="OrthoDB" id="9815592at2"/>
<keyword evidence="3 9" id="KW-0808">Transferase</keyword>
<evidence type="ECO:0000256" key="3">
    <source>
        <dbReference type="ARBA" id="ARBA00022679"/>
    </source>
</evidence>
<comment type="function">
    <text evidence="6">Acetyltransferase implicated in the O-acetylation of Nod factors.</text>
</comment>
<proteinExistence type="inferred from homology"/>
<evidence type="ECO:0000256" key="1">
    <source>
        <dbReference type="ARBA" id="ARBA00007274"/>
    </source>
</evidence>
<dbReference type="Pfam" id="PF00132">
    <property type="entry name" value="Hexapep"/>
    <property type="match status" value="1"/>
</dbReference>
<dbReference type="InterPro" id="IPR001451">
    <property type="entry name" value="Hexapep"/>
</dbReference>
<evidence type="ECO:0000256" key="6">
    <source>
        <dbReference type="ARBA" id="ARBA00055587"/>
    </source>
</evidence>
<evidence type="ECO:0000313" key="10">
    <source>
        <dbReference type="Proteomes" id="UP000218288"/>
    </source>
</evidence>
<keyword evidence="2" id="KW-0536">Nodulation</keyword>
<dbReference type="InterPro" id="IPR051159">
    <property type="entry name" value="Hexapeptide_acetyltransf"/>
</dbReference>
<keyword evidence="5" id="KW-0012">Acyltransferase</keyword>
<organism evidence="9 10">
    <name type="scientific">Methylorubrum populi</name>
    <dbReference type="NCBI Taxonomy" id="223967"/>
    <lineage>
        <taxon>Bacteria</taxon>
        <taxon>Pseudomonadati</taxon>
        <taxon>Pseudomonadota</taxon>
        <taxon>Alphaproteobacteria</taxon>
        <taxon>Hyphomicrobiales</taxon>
        <taxon>Methylobacteriaceae</taxon>
        <taxon>Methylorubrum</taxon>
    </lineage>
</organism>
<keyword evidence="4" id="KW-0677">Repeat</keyword>
<dbReference type="CDD" id="cd03357">
    <property type="entry name" value="LbH_MAT_GAT"/>
    <property type="match status" value="1"/>
</dbReference>
<protein>
    <recommendedName>
        <fullName evidence="7">Nodulation protein L</fullName>
    </recommendedName>
</protein>
<dbReference type="FunFam" id="2.160.10.10:FF:000025">
    <property type="entry name" value="Hexapeptide-repeat containing-acetyltransferase"/>
    <property type="match status" value="1"/>
</dbReference>
<dbReference type="EMBL" id="AP014809">
    <property type="protein sequence ID" value="BAU93215.1"/>
    <property type="molecule type" value="Genomic_DNA"/>
</dbReference>
<evidence type="ECO:0000256" key="4">
    <source>
        <dbReference type="ARBA" id="ARBA00022737"/>
    </source>
</evidence>
<dbReference type="GO" id="GO:0008374">
    <property type="term" value="F:O-acyltransferase activity"/>
    <property type="evidence" value="ECO:0007669"/>
    <property type="project" value="TreeGrafter"/>
</dbReference>
<dbReference type="InterPro" id="IPR024688">
    <property type="entry name" value="Mac_dom"/>
</dbReference>